<dbReference type="FunCoup" id="A0A507ART6">
    <property type="interactions" value="664"/>
</dbReference>
<evidence type="ECO:0000256" key="6">
    <source>
        <dbReference type="ARBA" id="ARBA00022763"/>
    </source>
</evidence>
<dbReference type="InterPro" id="IPR015943">
    <property type="entry name" value="WD40/YVTN_repeat-like_dom_sf"/>
</dbReference>
<evidence type="ECO:0000313" key="11">
    <source>
        <dbReference type="EMBL" id="TPX12702.1"/>
    </source>
</evidence>
<keyword evidence="4 8" id="KW-0853">WD repeat</keyword>
<organism evidence="11 12">
    <name type="scientific">Thyridium curvatum</name>
    <dbReference type="NCBI Taxonomy" id="1093900"/>
    <lineage>
        <taxon>Eukaryota</taxon>
        <taxon>Fungi</taxon>
        <taxon>Dikarya</taxon>
        <taxon>Ascomycota</taxon>
        <taxon>Pezizomycotina</taxon>
        <taxon>Sordariomycetes</taxon>
        <taxon>Sordariomycetidae</taxon>
        <taxon>Thyridiales</taxon>
        <taxon>Thyridiaceae</taxon>
        <taxon>Thyridium</taxon>
    </lineage>
</organism>
<evidence type="ECO:0000256" key="2">
    <source>
        <dbReference type="ARBA" id="ARBA00005434"/>
    </source>
</evidence>
<dbReference type="Proteomes" id="UP000319257">
    <property type="component" value="Unassembled WGS sequence"/>
</dbReference>
<dbReference type="AlphaFoldDB" id="A0A507ART6"/>
<keyword evidence="7 9" id="KW-0238">DNA-binding</keyword>
<comment type="function">
    <text evidence="1 9">DNA-binding protein that binds to both single- and double-stranded DNA. Binds preferentially to UV-damaged DNA. May be involved in DNA-metabolic processes.</text>
</comment>
<evidence type="ECO:0000256" key="1">
    <source>
        <dbReference type="ARBA" id="ARBA00002653"/>
    </source>
</evidence>
<evidence type="ECO:0000256" key="7">
    <source>
        <dbReference type="ARBA" id="ARBA00023125"/>
    </source>
</evidence>
<dbReference type="Pfam" id="PF00400">
    <property type="entry name" value="WD40"/>
    <property type="match status" value="3"/>
</dbReference>
<keyword evidence="5" id="KW-0677">Repeat</keyword>
<evidence type="ECO:0000256" key="5">
    <source>
        <dbReference type="ARBA" id="ARBA00022737"/>
    </source>
</evidence>
<dbReference type="InParanoid" id="A0A507ART6"/>
<evidence type="ECO:0000256" key="3">
    <source>
        <dbReference type="ARBA" id="ARBA00021132"/>
    </source>
</evidence>
<protein>
    <recommendedName>
        <fullName evidence="3 9">DNA damage-binding protein CMR1</fullName>
    </recommendedName>
</protein>
<evidence type="ECO:0000256" key="8">
    <source>
        <dbReference type="PROSITE-ProRule" id="PRU00221"/>
    </source>
</evidence>
<dbReference type="STRING" id="1093900.A0A507ART6"/>
<evidence type="ECO:0000256" key="9">
    <source>
        <dbReference type="RuleBase" id="RU365004"/>
    </source>
</evidence>
<evidence type="ECO:0000313" key="12">
    <source>
        <dbReference type="Proteomes" id="UP000319257"/>
    </source>
</evidence>
<dbReference type="InterPro" id="IPR036322">
    <property type="entry name" value="WD40_repeat_dom_sf"/>
</dbReference>
<dbReference type="InterPro" id="IPR050853">
    <property type="entry name" value="WD_repeat_DNA-damage-binding"/>
</dbReference>
<dbReference type="PANTHER" id="PTHR14773:SF0">
    <property type="entry name" value="WD REPEAT-CONTAINING PROTEIN 76"/>
    <property type="match status" value="1"/>
</dbReference>
<accession>A0A507ART6</accession>
<dbReference type="GO" id="GO:0003677">
    <property type="term" value="F:DNA binding"/>
    <property type="evidence" value="ECO:0007669"/>
    <property type="project" value="UniProtKB-UniRule"/>
</dbReference>
<dbReference type="GO" id="GO:0006974">
    <property type="term" value="P:DNA damage response"/>
    <property type="evidence" value="ECO:0007669"/>
    <property type="project" value="UniProtKB-KW"/>
</dbReference>
<comment type="caution">
    <text evidence="11">The sequence shown here is derived from an EMBL/GenBank/DDBJ whole genome shotgun (WGS) entry which is preliminary data.</text>
</comment>
<dbReference type="PROSITE" id="PS50082">
    <property type="entry name" value="WD_REPEATS_2"/>
    <property type="match status" value="1"/>
</dbReference>
<dbReference type="InterPro" id="IPR001680">
    <property type="entry name" value="WD40_rpt"/>
</dbReference>
<gene>
    <name evidence="11" type="ORF">E0L32_000879</name>
</gene>
<dbReference type="EMBL" id="SKBQ01000003">
    <property type="protein sequence ID" value="TPX12702.1"/>
    <property type="molecule type" value="Genomic_DNA"/>
</dbReference>
<comment type="similarity">
    <text evidence="2 9">Belongs to the WD repeat DDB2/WDR76 family.</text>
</comment>
<dbReference type="FunFam" id="2.130.10.10:FF:000562">
    <property type="entry name" value="DNA damage-binding protein CMR1"/>
    <property type="match status" value="1"/>
</dbReference>
<evidence type="ECO:0000256" key="10">
    <source>
        <dbReference type="SAM" id="MobiDB-lite"/>
    </source>
</evidence>
<evidence type="ECO:0000256" key="4">
    <source>
        <dbReference type="ARBA" id="ARBA00022574"/>
    </source>
</evidence>
<proteinExistence type="inferred from homology"/>
<sequence length="515" mass="57165">MAPEMSAFERRRLENIAANNAILKDISTTAKKIIPAPKPVTPKKASTPRRRTETIKREAAIPTRRSSRVAGLDADNETLKRKFEVEAEAEAEKSRQKRQRVGDDLNLGDTIVEGRKWQGSMDGLLNLRGLIRGAEPGFRTFTDDDVAKTTDKDLKNLRLRMGELKLYEKWPVPDIKLVPQRIYSMGFHPTESKPIIFAGDKEGAMGVFDASQEPIKAEDDEEGGEQSDPVISAFKTHSRTISSFLFSPTDANSVFTASYDSSIRKLDLDKGVSVQVWAPSEIDEDLPISALDMASTEPSLIYFSTLQGSFGRYDLRMKASDAEIWSLTDHKIGGFSLNPLHPHLFATASLDRTMKIWDLRKIAGKGDLRHPALLGEHESRLSVSHASWSSGGQIATSSYDDTIKIYDFSDAGSWAAGHDIPDKKMTPAHIIKHNNQTGRWVTILKPQWQHRPRDGIQKFVIGNMNRFVDVFAADGEQLAQLDGDGITAVPAVAHFHPTMDWVAGGNASGKLCLWM</sequence>
<reference evidence="11 12" key="1">
    <citation type="submission" date="2019-06" db="EMBL/GenBank/DDBJ databases">
        <title>Draft genome sequence of the filamentous fungus Phialemoniopsis curvata isolated from diesel fuel.</title>
        <authorList>
            <person name="Varaljay V.A."/>
            <person name="Lyon W.J."/>
            <person name="Crouch A.L."/>
            <person name="Drake C.E."/>
            <person name="Hollomon J.M."/>
            <person name="Nadeau L.J."/>
            <person name="Nunn H.S."/>
            <person name="Stevenson B.S."/>
            <person name="Bojanowski C.L."/>
            <person name="Crookes-Goodson W.J."/>
        </authorList>
    </citation>
    <scope>NUCLEOTIDE SEQUENCE [LARGE SCALE GENOMIC DNA]</scope>
    <source>
        <strain evidence="11 12">D216</strain>
    </source>
</reference>
<dbReference type="SUPFAM" id="SSF50978">
    <property type="entry name" value="WD40 repeat-like"/>
    <property type="match status" value="1"/>
</dbReference>
<dbReference type="GO" id="GO:2000001">
    <property type="term" value="P:regulation of DNA damage checkpoint"/>
    <property type="evidence" value="ECO:0007669"/>
    <property type="project" value="TreeGrafter"/>
</dbReference>
<dbReference type="GeneID" id="41968326"/>
<dbReference type="GO" id="GO:0005634">
    <property type="term" value="C:nucleus"/>
    <property type="evidence" value="ECO:0007669"/>
    <property type="project" value="TreeGrafter"/>
</dbReference>
<dbReference type="OrthoDB" id="9890280at2759"/>
<feature type="repeat" description="WD" evidence="8">
    <location>
        <begin position="344"/>
        <end position="360"/>
    </location>
</feature>
<name>A0A507ART6_9PEZI</name>
<dbReference type="SMART" id="SM00320">
    <property type="entry name" value="WD40"/>
    <property type="match status" value="5"/>
</dbReference>
<feature type="region of interest" description="Disordered" evidence="10">
    <location>
        <begin position="34"/>
        <end position="53"/>
    </location>
</feature>
<keyword evidence="6 9" id="KW-0227">DNA damage</keyword>
<dbReference type="PANTHER" id="PTHR14773">
    <property type="entry name" value="WD REPEAT-CONTAINING PROTEIN 76"/>
    <property type="match status" value="1"/>
</dbReference>
<dbReference type="RefSeq" id="XP_030994413.1">
    <property type="nucleotide sequence ID" value="XM_031143692.1"/>
</dbReference>
<dbReference type="Gene3D" id="2.130.10.10">
    <property type="entry name" value="YVTN repeat-like/Quinoprotein amine dehydrogenase"/>
    <property type="match status" value="1"/>
</dbReference>
<keyword evidence="12" id="KW-1185">Reference proteome</keyword>